<organism evidence="2 3">
    <name type="scientific">Prorocentrum cordatum</name>
    <dbReference type="NCBI Taxonomy" id="2364126"/>
    <lineage>
        <taxon>Eukaryota</taxon>
        <taxon>Sar</taxon>
        <taxon>Alveolata</taxon>
        <taxon>Dinophyceae</taxon>
        <taxon>Prorocentrales</taxon>
        <taxon>Prorocentraceae</taxon>
        <taxon>Prorocentrum</taxon>
    </lineage>
</organism>
<proteinExistence type="predicted"/>
<feature type="compositionally biased region" description="Low complexity" evidence="1">
    <location>
        <begin position="216"/>
        <end position="226"/>
    </location>
</feature>
<reference evidence="2" key="1">
    <citation type="submission" date="2023-10" db="EMBL/GenBank/DDBJ databases">
        <authorList>
            <person name="Chen Y."/>
            <person name="Shah S."/>
            <person name="Dougan E. K."/>
            <person name="Thang M."/>
            <person name="Chan C."/>
        </authorList>
    </citation>
    <scope>NUCLEOTIDE SEQUENCE [LARGE SCALE GENOMIC DNA]</scope>
</reference>
<evidence type="ECO:0000313" key="3">
    <source>
        <dbReference type="Proteomes" id="UP001189429"/>
    </source>
</evidence>
<protein>
    <submittedName>
        <fullName evidence="2">Uncharacterized protein</fullName>
    </submittedName>
</protein>
<feature type="region of interest" description="Disordered" evidence="1">
    <location>
        <begin position="1"/>
        <end position="20"/>
    </location>
</feature>
<accession>A0ABN9W3G6</accession>
<sequence length="489" mass="51045">MAAPPPGAAHGATPGRAAQHPRQLLLQVQRAAPGALRPGGAAGFRCCWPPCAGEPLDDATAALVHLVSSHRGQLRRAVPSLLAGDVDALLSQVASQLGEQATPAGIEAVRALAGDDAGAARRLLIAALECGPLTPETVAAAAREQKIALARAPRPCQAPVAACCACCPLVEGHATGWPHAAEQISGEGRAEPSELVDVRLRGLRIRVSAASREAQVAGGRQRAARPCARKPPRSVGNPVVNLADAGAAPGLCLRPLAASGPRAAGNAPAASPPWRCWPSPGLRRPAAAHRASCHGHHWPQALGRRLASARGGRAWLVLVHHQARPGLGTRWHAAAGPGGLHAWTRRFGACAAACTAVSADARLAPPALDPGCHGAAGAAWQAALLWVGWAAALRWSPPSLRSMWFLDPIGARLQMLVRQLNLLGTLDDDTFVFIDYMCLPQHTRSDQIWSNQKLEQSDKGFRAAHSTDKGDAAVVAKLIEQILARNPRP</sequence>
<name>A0ABN9W3G6_9DINO</name>
<dbReference type="EMBL" id="CAUYUJ010018093">
    <property type="protein sequence ID" value="CAK0880610.1"/>
    <property type="molecule type" value="Genomic_DNA"/>
</dbReference>
<feature type="region of interest" description="Disordered" evidence="1">
    <location>
        <begin position="216"/>
        <end position="235"/>
    </location>
</feature>
<evidence type="ECO:0000256" key="1">
    <source>
        <dbReference type="SAM" id="MobiDB-lite"/>
    </source>
</evidence>
<keyword evidence="3" id="KW-1185">Reference proteome</keyword>
<feature type="compositionally biased region" description="Low complexity" evidence="1">
    <location>
        <begin position="8"/>
        <end position="18"/>
    </location>
</feature>
<dbReference type="Proteomes" id="UP001189429">
    <property type="component" value="Unassembled WGS sequence"/>
</dbReference>
<gene>
    <name evidence="2" type="ORF">PCOR1329_LOCUS63701</name>
</gene>
<evidence type="ECO:0000313" key="2">
    <source>
        <dbReference type="EMBL" id="CAK0880610.1"/>
    </source>
</evidence>
<comment type="caution">
    <text evidence="2">The sequence shown here is derived from an EMBL/GenBank/DDBJ whole genome shotgun (WGS) entry which is preliminary data.</text>
</comment>